<protein>
    <recommendedName>
        <fullName evidence="2">Neutral ceramidase</fullName>
        <ecNumber evidence="2">3.5.1.23</ecNumber>
    </recommendedName>
</protein>
<keyword evidence="5" id="KW-1185">Reference proteome</keyword>
<dbReference type="PANTHER" id="PTHR12670:SF1">
    <property type="entry name" value="NEUTRAL CERAMIDASE"/>
    <property type="match status" value="1"/>
</dbReference>
<evidence type="ECO:0000256" key="2">
    <source>
        <dbReference type="RuleBase" id="RU366019"/>
    </source>
</evidence>
<comment type="similarity">
    <text evidence="2">Belongs to the neutral ceramidase family.</text>
</comment>
<dbReference type="GO" id="GO:0005576">
    <property type="term" value="C:extracellular region"/>
    <property type="evidence" value="ECO:0007669"/>
    <property type="project" value="TreeGrafter"/>
</dbReference>
<accession>A0A1T4YTR6</accession>
<dbReference type="GO" id="GO:0016020">
    <property type="term" value="C:membrane"/>
    <property type="evidence" value="ECO:0007669"/>
    <property type="project" value="GOC"/>
</dbReference>
<organism evidence="4 5">
    <name type="scientific">Prosthecobacter debontii</name>
    <dbReference type="NCBI Taxonomy" id="48467"/>
    <lineage>
        <taxon>Bacteria</taxon>
        <taxon>Pseudomonadati</taxon>
        <taxon>Verrucomicrobiota</taxon>
        <taxon>Verrucomicrobiia</taxon>
        <taxon>Verrucomicrobiales</taxon>
        <taxon>Verrucomicrobiaceae</taxon>
        <taxon>Prosthecobacter</taxon>
    </lineage>
</organism>
<gene>
    <name evidence="4" type="ORF">SAMN02745166_04187</name>
</gene>
<dbReference type="InterPro" id="IPR031329">
    <property type="entry name" value="NEUT/ALK_ceramidase_N"/>
</dbReference>
<dbReference type="GO" id="GO:0042759">
    <property type="term" value="P:long-chain fatty acid biosynthetic process"/>
    <property type="evidence" value="ECO:0007669"/>
    <property type="project" value="TreeGrafter"/>
</dbReference>
<comment type="cofactor">
    <cofactor evidence="1">
        <name>Zn(2+)</name>
        <dbReference type="ChEBI" id="CHEBI:29105"/>
    </cofactor>
    <text evidence="1">Binds 1 zinc ion per subunit.</text>
</comment>
<dbReference type="RefSeq" id="WP_078815343.1">
    <property type="nucleotide sequence ID" value="NZ_FUYE01000018.1"/>
</dbReference>
<evidence type="ECO:0000313" key="5">
    <source>
        <dbReference type="Proteomes" id="UP000190774"/>
    </source>
</evidence>
<evidence type="ECO:0000256" key="1">
    <source>
        <dbReference type="PIRSR" id="PIRSR606823-2"/>
    </source>
</evidence>
<keyword evidence="2" id="KW-0443">Lipid metabolism</keyword>
<keyword evidence="2" id="KW-0378">Hydrolase</keyword>
<dbReference type="EMBL" id="FUYE01000018">
    <property type="protein sequence ID" value="SKB05152.1"/>
    <property type="molecule type" value="Genomic_DNA"/>
</dbReference>
<evidence type="ECO:0000313" key="4">
    <source>
        <dbReference type="EMBL" id="SKB05152.1"/>
    </source>
</evidence>
<keyword evidence="2" id="KW-0746">Sphingolipid metabolism</keyword>
<keyword evidence="1" id="KW-0479">Metal-binding</keyword>
<dbReference type="STRING" id="48467.SAMN02745166_04187"/>
<dbReference type="Pfam" id="PF04734">
    <property type="entry name" value="Ceramidase_alk"/>
    <property type="match status" value="1"/>
</dbReference>
<dbReference type="GO" id="GO:0017040">
    <property type="term" value="F:N-acylsphingosine amidohydrolase activity"/>
    <property type="evidence" value="ECO:0007669"/>
    <property type="project" value="UniProtKB-UniRule"/>
</dbReference>
<dbReference type="InterPro" id="IPR006823">
    <property type="entry name" value="Ceramidase_alk"/>
</dbReference>
<dbReference type="OrthoDB" id="264270at2"/>
<dbReference type="PANTHER" id="PTHR12670">
    <property type="entry name" value="CERAMIDASE"/>
    <property type="match status" value="1"/>
</dbReference>
<dbReference type="EC" id="3.5.1.23" evidence="2"/>
<name>A0A1T4YTR6_9BACT</name>
<comment type="catalytic activity">
    <reaction evidence="2">
        <text>an N-acylsphing-4-enine + H2O = sphing-4-enine + a fatty acid</text>
        <dbReference type="Rhea" id="RHEA:20856"/>
        <dbReference type="ChEBI" id="CHEBI:15377"/>
        <dbReference type="ChEBI" id="CHEBI:28868"/>
        <dbReference type="ChEBI" id="CHEBI:52639"/>
        <dbReference type="ChEBI" id="CHEBI:57756"/>
        <dbReference type="EC" id="3.5.1.23"/>
    </reaction>
</comment>
<keyword evidence="1" id="KW-0862">Zinc</keyword>
<dbReference type="AlphaFoldDB" id="A0A1T4YTR6"/>
<dbReference type="Proteomes" id="UP000190774">
    <property type="component" value="Unassembled WGS sequence"/>
</dbReference>
<evidence type="ECO:0000259" key="3">
    <source>
        <dbReference type="Pfam" id="PF04734"/>
    </source>
</evidence>
<proteinExistence type="inferred from homology"/>
<dbReference type="GO" id="GO:0046512">
    <property type="term" value="P:sphingosine biosynthetic process"/>
    <property type="evidence" value="ECO:0007669"/>
    <property type="project" value="TreeGrafter"/>
</dbReference>
<sequence>MLLPSLPANFIRIGFTLLLLSLALLDRPLSGQEPSAWKAGAASIDITPDYPVRLSGYGSRKTPNEGVEMRIHAKALALTWEQDPVSVILTVDNCGVPASLRAKVLAALKTAGHPVQDERLALHSSHTHCAPALPGLLTFLFPEEPSAEEQAAVQRYGDELVTKLVKVTLEALQNQSPARLHWSTGKVPFAMNRRLKTDTGYTNNPNPYGPTDHALPVLRITSLEGKLRALYTSYACHCTTLAINKIHPDWAGCAQQELELRFPGVVALTAIGCGADQNPYPRRELPHATLHGVTLAKEAVRLINEPMKEVRGPLTCTTKEIKLPFDTPRTAAEWESLAQDKNPWTARHAKHFQGMLQRGEAIPTDLPYTVQVWSYGDDLLTINLPGEVVVDYGLRFKKENDAQRTWVNSYTNDVPCYIPSQRVWEEGGYEAAGAMTYYGRPNRFASGIEETIATAVQKLVPAGFQKRP</sequence>
<feature type="binding site" evidence="1">
    <location>
        <position position="237"/>
    </location>
    <ligand>
        <name>Zn(2+)</name>
        <dbReference type="ChEBI" id="CHEBI:29105"/>
    </ligand>
</feature>
<reference evidence="5" key="1">
    <citation type="submission" date="2017-02" db="EMBL/GenBank/DDBJ databases">
        <authorList>
            <person name="Varghese N."/>
            <person name="Submissions S."/>
        </authorList>
    </citation>
    <scope>NUCLEOTIDE SEQUENCE [LARGE SCALE GENOMIC DNA]</scope>
    <source>
        <strain evidence="5">ATCC 700200</strain>
    </source>
</reference>
<dbReference type="GO" id="GO:0046514">
    <property type="term" value="P:ceramide catabolic process"/>
    <property type="evidence" value="ECO:0007669"/>
    <property type="project" value="InterPro"/>
</dbReference>
<dbReference type="GO" id="GO:0046872">
    <property type="term" value="F:metal ion binding"/>
    <property type="evidence" value="ECO:0007669"/>
    <property type="project" value="UniProtKB-KW"/>
</dbReference>
<feature type="binding site" evidence="1">
    <location>
        <position position="126"/>
    </location>
    <ligand>
        <name>Zn(2+)</name>
        <dbReference type="ChEBI" id="CHEBI:29105"/>
    </ligand>
</feature>
<feature type="domain" description="Neutral/alkaline non-lysosomal ceramidase N-terminal" evidence="3">
    <location>
        <begin position="38"/>
        <end position="259"/>
    </location>
</feature>